<protein>
    <recommendedName>
        <fullName evidence="2">N-acetyltransferase domain-containing protein</fullName>
    </recommendedName>
</protein>
<keyword evidence="4" id="KW-1185">Reference proteome</keyword>
<sequence length="287" mass="30753">MAISNEPKGTTPSTVANSSNAILPGTTFPANGLATHTKDNSALQDPPLSFDGPVVHGKPTTVTLYEPSQLAGSPAIPSLYHVVNRAFSESHQATGCLPASLNRLDSPEQFMLQVGNDPGTFVYIITWAGTDQAIATVGAHRYVTPVVISDIGSGKKGTTFQRVHLPKAPGEVEAGDAWELKLMVVDPGLQGQGLASYLMTLVDEEAKRRCKDSGLVAAETTTKEEGLGAGTLQRRLLYMVLTAVKECTELFYTRRGYTPDYETAYEPGFMGSPKGFHVIHMSKVLEV</sequence>
<dbReference type="SUPFAM" id="SSF55729">
    <property type="entry name" value="Acyl-CoA N-acyltransferases (Nat)"/>
    <property type="match status" value="1"/>
</dbReference>
<evidence type="ECO:0000313" key="3">
    <source>
        <dbReference type="EMBL" id="KAK4543297.1"/>
    </source>
</evidence>
<reference evidence="3 4" key="1">
    <citation type="submission" date="2021-11" db="EMBL/GenBank/DDBJ databases">
        <title>Black yeast isolated from Biological Soil Crust.</title>
        <authorList>
            <person name="Kurbessoian T."/>
        </authorList>
    </citation>
    <scope>NUCLEOTIDE SEQUENCE [LARGE SCALE GENOMIC DNA]</scope>
    <source>
        <strain evidence="3 4">CCFEE 5522</strain>
    </source>
</reference>
<evidence type="ECO:0000259" key="2">
    <source>
        <dbReference type="Pfam" id="PF00583"/>
    </source>
</evidence>
<dbReference type="Pfam" id="PF00583">
    <property type="entry name" value="Acetyltransf_1"/>
    <property type="match status" value="1"/>
</dbReference>
<dbReference type="Proteomes" id="UP001324427">
    <property type="component" value="Unassembled WGS sequence"/>
</dbReference>
<gene>
    <name evidence="3" type="ORF">LTR36_005656</name>
</gene>
<comment type="caution">
    <text evidence="3">The sequence shown here is derived from an EMBL/GenBank/DDBJ whole genome shotgun (WGS) entry which is preliminary data.</text>
</comment>
<dbReference type="EMBL" id="JAVFHQ010000033">
    <property type="protein sequence ID" value="KAK4543297.1"/>
    <property type="molecule type" value="Genomic_DNA"/>
</dbReference>
<proteinExistence type="predicted"/>
<feature type="compositionally biased region" description="Polar residues" evidence="1">
    <location>
        <begin position="7"/>
        <end position="21"/>
    </location>
</feature>
<dbReference type="GO" id="GO:0016747">
    <property type="term" value="F:acyltransferase activity, transferring groups other than amino-acyl groups"/>
    <property type="evidence" value="ECO:0007669"/>
    <property type="project" value="InterPro"/>
</dbReference>
<dbReference type="CDD" id="cd04301">
    <property type="entry name" value="NAT_SF"/>
    <property type="match status" value="1"/>
</dbReference>
<name>A0AAV9JES9_9PEZI</name>
<dbReference type="Gene3D" id="3.40.630.30">
    <property type="match status" value="1"/>
</dbReference>
<feature type="region of interest" description="Disordered" evidence="1">
    <location>
        <begin position="1"/>
        <end position="22"/>
    </location>
</feature>
<organism evidence="3 4">
    <name type="scientific">Oleoguttula mirabilis</name>
    <dbReference type="NCBI Taxonomy" id="1507867"/>
    <lineage>
        <taxon>Eukaryota</taxon>
        <taxon>Fungi</taxon>
        <taxon>Dikarya</taxon>
        <taxon>Ascomycota</taxon>
        <taxon>Pezizomycotina</taxon>
        <taxon>Dothideomycetes</taxon>
        <taxon>Dothideomycetidae</taxon>
        <taxon>Mycosphaerellales</taxon>
        <taxon>Teratosphaeriaceae</taxon>
        <taxon>Oleoguttula</taxon>
    </lineage>
</organism>
<dbReference type="AlphaFoldDB" id="A0AAV9JES9"/>
<evidence type="ECO:0000313" key="4">
    <source>
        <dbReference type="Proteomes" id="UP001324427"/>
    </source>
</evidence>
<feature type="domain" description="N-acetyltransferase" evidence="2">
    <location>
        <begin position="131"/>
        <end position="209"/>
    </location>
</feature>
<evidence type="ECO:0000256" key="1">
    <source>
        <dbReference type="SAM" id="MobiDB-lite"/>
    </source>
</evidence>
<dbReference type="InterPro" id="IPR000182">
    <property type="entry name" value="GNAT_dom"/>
</dbReference>
<accession>A0AAV9JES9</accession>
<dbReference type="InterPro" id="IPR016181">
    <property type="entry name" value="Acyl_CoA_acyltransferase"/>
</dbReference>